<evidence type="ECO:0000313" key="1">
    <source>
        <dbReference type="EMBL" id="KAL5107478.1"/>
    </source>
</evidence>
<proteinExistence type="predicted"/>
<sequence>MGSSWLHYPTKRRLQFVAAAPESDGRQLWAICADFGLMWRLERFEKSVQWYCLGFAPSGAAWHLLAPVSSRCLWALDVDGQLWVHLVDSCGSTVVVTETRSESREGREVVNWIKVASPRVSDISCSPDGKVWAVFSSTSTLAVRTGISMKSPSGTGWLLAFEGIVSSVCIKGASVIV</sequence>
<reference evidence="1 2" key="1">
    <citation type="journal article" date="2022" name="Front. Cell. Infect. Microbiol.">
        <title>The Genomes of Two Strains of Taenia crassiceps the Animal Model for the Study of Human Cysticercosis.</title>
        <authorList>
            <person name="Bobes R.J."/>
            <person name="Estrada K."/>
            <person name="Rios-Valencia D.G."/>
            <person name="Calderon-Gallegos A."/>
            <person name="de la Torre P."/>
            <person name="Carrero J.C."/>
            <person name="Sanchez-Flores A."/>
            <person name="Laclette J.P."/>
        </authorList>
    </citation>
    <scope>NUCLEOTIDE SEQUENCE [LARGE SCALE GENOMIC DNA]</scope>
    <source>
        <strain evidence="1">WFUcys</strain>
    </source>
</reference>
<accession>A0ABR4QCL7</accession>
<name>A0ABR4QCL7_9CEST</name>
<comment type="caution">
    <text evidence="1">The sequence shown here is derived from an EMBL/GenBank/DDBJ whole genome shotgun (WGS) entry which is preliminary data.</text>
</comment>
<gene>
    <name evidence="1" type="ORF">TcWFU_002673</name>
</gene>
<keyword evidence="2" id="KW-1185">Reference proteome</keyword>
<dbReference type="Proteomes" id="UP001651158">
    <property type="component" value="Unassembled WGS sequence"/>
</dbReference>
<dbReference type="SUPFAM" id="SSF63829">
    <property type="entry name" value="Calcium-dependent phosphotriesterase"/>
    <property type="match status" value="1"/>
</dbReference>
<organism evidence="1 2">
    <name type="scientific">Taenia crassiceps</name>
    <dbReference type="NCBI Taxonomy" id="6207"/>
    <lineage>
        <taxon>Eukaryota</taxon>
        <taxon>Metazoa</taxon>
        <taxon>Spiralia</taxon>
        <taxon>Lophotrochozoa</taxon>
        <taxon>Platyhelminthes</taxon>
        <taxon>Cestoda</taxon>
        <taxon>Eucestoda</taxon>
        <taxon>Cyclophyllidea</taxon>
        <taxon>Taeniidae</taxon>
        <taxon>Taenia</taxon>
    </lineage>
</organism>
<evidence type="ECO:0000313" key="2">
    <source>
        <dbReference type="Proteomes" id="UP001651158"/>
    </source>
</evidence>
<protein>
    <submittedName>
        <fullName evidence="1">Uncharacterized protein</fullName>
    </submittedName>
</protein>
<dbReference type="EMBL" id="JAKROA010000004">
    <property type="protein sequence ID" value="KAL5107478.1"/>
    <property type="molecule type" value="Genomic_DNA"/>
</dbReference>